<protein>
    <submittedName>
        <fullName evidence="5">AraC family transcriptional regulator</fullName>
    </submittedName>
</protein>
<evidence type="ECO:0000256" key="3">
    <source>
        <dbReference type="ARBA" id="ARBA00023163"/>
    </source>
</evidence>
<dbReference type="Pfam" id="PF12852">
    <property type="entry name" value="Cupin_6"/>
    <property type="match status" value="1"/>
</dbReference>
<evidence type="ECO:0000256" key="1">
    <source>
        <dbReference type="ARBA" id="ARBA00023015"/>
    </source>
</evidence>
<dbReference type="PROSITE" id="PS01124">
    <property type="entry name" value="HTH_ARAC_FAMILY_2"/>
    <property type="match status" value="1"/>
</dbReference>
<keyword evidence="2" id="KW-0238">DNA-binding</keyword>
<organism evidence="5 6">
    <name type="scientific">Actinacidiphila acidipaludis</name>
    <dbReference type="NCBI Taxonomy" id="2873382"/>
    <lineage>
        <taxon>Bacteria</taxon>
        <taxon>Bacillati</taxon>
        <taxon>Actinomycetota</taxon>
        <taxon>Actinomycetes</taxon>
        <taxon>Kitasatosporales</taxon>
        <taxon>Streptomycetaceae</taxon>
        <taxon>Actinacidiphila</taxon>
    </lineage>
</organism>
<evidence type="ECO:0000313" key="6">
    <source>
        <dbReference type="Proteomes" id="UP000778578"/>
    </source>
</evidence>
<dbReference type="PANTHER" id="PTHR46796">
    <property type="entry name" value="HTH-TYPE TRANSCRIPTIONAL ACTIVATOR RHAS-RELATED"/>
    <property type="match status" value="1"/>
</dbReference>
<evidence type="ECO:0000259" key="4">
    <source>
        <dbReference type="PROSITE" id="PS01124"/>
    </source>
</evidence>
<dbReference type="InterPro" id="IPR018062">
    <property type="entry name" value="HTH_AraC-typ_CS"/>
</dbReference>
<dbReference type="EMBL" id="JAINZZ010000027">
    <property type="protein sequence ID" value="MBY8880140.1"/>
    <property type="molecule type" value="Genomic_DNA"/>
</dbReference>
<dbReference type="PRINTS" id="PR00032">
    <property type="entry name" value="HTHARAC"/>
</dbReference>
<dbReference type="PANTHER" id="PTHR46796:SF7">
    <property type="entry name" value="ARAC FAMILY TRANSCRIPTIONAL REGULATOR"/>
    <property type="match status" value="1"/>
</dbReference>
<keyword evidence="1" id="KW-0805">Transcription regulation</keyword>
<dbReference type="InterPro" id="IPR050204">
    <property type="entry name" value="AraC_XylS_family_regulators"/>
</dbReference>
<dbReference type="InterPro" id="IPR020449">
    <property type="entry name" value="Tscrpt_reg_AraC-type_HTH"/>
</dbReference>
<dbReference type="InterPro" id="IPR009057">
    <property type="entry name" value="Homeodomain-like_sf"/>
</dbReference>
<keyword evidence="6" id="KW-1185">Reference proteome</keyword>
<dbReference type="Pfam" id="PF12833">
    <property type="entry name" value="HTH_18"/>
    <property type="match status" value="1"/>
</dbReference>
<dbReference type="SUPFAM" id="SSF51182">
    <property type="entry name" value="RmlC-like cupins"/>
    <property type="match status" value="1"/>
</dbReference>
<dbReference type="Gene3D" id="1.10.10.60">
    <property type="entry name" value="Homeodomain-like"/>
    <property type="match status" value="1"/>
</dbReference>
<dbReference type="InterPro" id="IPR011051">
    <property type="entry name" value="RmlC_Cupin_sf"/>
</dbReference>
<dbReference type="SUPFAM" id="SSF46689">
    <property type="entry name" value="Homeodomain-like"/>
    <property type="match status" value="2"/>
</dbReference>
<dbReference type="InterPro" id="IPR032783">
    <property type="entry name" value="AraC_lig"/>
</dbReference>
<dbReference type="SMART" id="SM00342">
    <property type="entry name" value="HTH_ARAC"/>
    <property type="match status" value="1"/>
</dbReference>
<feature type="domain" description="HTH araC/xylS-type" evidence="4">
    <location>
        <begin position="206"/>
        <end position="304"/>
    </location>
</feature>
<accession>A0ABS7QCJ0</accession>
<evidence type="ECO:0000313" key="5">
    <source>
        <dbReference type="EMBL" id="MBY8880140.1"/>
    </source>
</evidence>
<dbReference type="RefSeq" id="WP_222964873.1">
    <property type="nucleotide sequence ID" value="NZ_JAINZZ010000027.1"/>
</dbReference>
<gene>
    <name evidence="5" type="ORF">K7862_21255</name>
</gene>
<dbReference type="InterPro" id="IPR018060">
    <property type="entry name" value="HTH_AraC"/>
</dbReference>
<dbReference type="Proteomes" id="UP000778578">
    <property type="component" value="Unassembled WGS sequence"/>
</dbReference>
<sequence length="310" mass="32317">MRRMDAISTLIRMARLEAGVDVRCLLAGAHVLDNPPSPPGDVPFHILLEGTCLVETDARPVELRAGDVLVLPRAGRHRVRVKAGEPPVPADRIEGASVATVRSPAAPSVDLFCGHFAYRPGAGELLFAGLPEVLHASFGTGDGSPLRLLGELMRNEAASDGPGAGALLASLCEALLALVLRGDGGGPGAASGVLAPWTAVVDPGLRAVVDAVVHEPQRPWTIAALARVAGVSRATLVRHFSAATGMGVADFLTRTRMTVAADLLTTTGRSLEDIAASVGYRSPSAFGRAFRDITGTTPARWRRAAADRTR</sequence>
<keyword evidence="3" id="KW-0804">Transcription</keyword>
<comment type="caution">
    <text evidence="5">The sequence shown here is derived from an EMBL/GenBank/DDBJ whole genome shotgun (WGS) entry which is preliminary data.</text>
</comment>
<evidence type="ECO:0000256" key="2">
    <source>
        <dbReference type="ARBA" id="ARBA00023125"/>
    </source>
</evidence>
<proteinExistence type="predicted"/>
<reference evidence="5 6" key="1">
    <citation type="submission" date="2021-08" db="EMBL/GenBank/DDBJ databases">
        <title>WGS of actinomycetes from Thailand.</title>
        <authorList>
            <person name="Thawai C."/>
        </authorList>
    </citation>
    <scope>NUCLEOTIDE SEQUENCE [LARGE SCALE GENOMIC DNA]</scope>
    <source>
        <strain evidence="5 6">PLK6-54</strain>
    </source>
</reference>
<dbReference type="PROSITE" id="PS00041">
    <property type="entry name" value="HTH_ARAC_FAMILY_1"/>
    <property type="match status" value="1"/>
</dbReference>
<name>A0ABS7QCJ0_9ACTN</name>